<organism evidence="2">
    <name type="scientific">hydrothermal vent metagenome</name>
    <dbReference type="NCBI Taxonomy" id="652676"/>
    <lineage>
        <taxon>unclassified sequences</taxon>
        <taxon>metagenomes</taxon>
        <taxon>ecological metagenomes</taxon>
    </lineage>
</organism>
<dbReference type="EMBL" id="UOEI01000658">
    <property type="protein sequence ID" value="VAW08960.1"/>
    <property type="molecule type" value="Genomic_DNA"/>
</dbReference>
<dbReference type="InterPro" id="IPR000572">
    <property type="entry name" value="OxRdtase_Mopterin-bd_dom"/>
</dbReference>
<dbReference type="AlphaFoldDB" id="A0A3B0SWS5"/>
<gene>
    <name evidence="2" type="ORF">MNBD_ACTINO01-1028</name>
</gene>
<evidence type="ECO:0000259" key="1">
    <source>
        <dbReference type="Pfam" id="PF00174"/>
    </source>
</evidence>
<dbReference type="SUPFAM" id="SSF56524">
    <property type="entry name" value="Oxidoreductase molybdopterin-binding domain"/>
    <property type="match status" value="1"/>
</dbReference>
<reference evidence="2" key="1">
    <citation type="submission" date="2018-06" db="EMBL/GenBank/DDBJ databases">
        <authorList>
            <person name="Zhirakovskaya E."/>
        </authorList>
    </citation>
    <scope>NUCLEOTIDE SEQUENCE</scope>
</reference>
<accession>A0A3B0SWS5</accession>
<sequence>MSFFRRNRANLERLGIDPDRLPPGQYHTERFPVLQAGSVPDVDMTTWDFVIDGLVERRVAWKWSDIEQMPSSEVAADIHCVTKWSKFDTRWKGVPVSYLWDQITPKPEATHVMINAYHGFTANLPIEDFLRPGNLFAHTYEDDALTLEHGFPLRLVVPHLYFWKSVKWVRGFTLMDADAPGFWERNGYHMYGDPFSEQRYWGDS</sequence>
<dbReference type="InterPro" id="IPR036374">
    <property type="entry name" value="OxRdtase_Mopterin-bd_sf"/>
</dbReference>
<dbReference type="PANTHER" id="PTHR43032:SF4">
    <property type="entry name" value="OXIDOREDUCTASE MOLYBDOPTERIN-BINDING DOMAIN-CONTAINING PROTEIN"/>
    <property type="match status" value="1"/>
</dbReference>
<evidence type="ECO:0000313" key="2">
    <source>
        <dbReference type="EMBL" id="VAW08960.1"/>
    </source>
</evidence>
<dbReference type="Pfam" id="PF00174">
    <property type="entry name" value="Oxidored_molyb"/>
    <property type="match status" value="1"/>
</dbReference>
<dbReference type="CDD" id="cd02109">
    <property type="entry name" value="arch_bact_SO_family_Moco"/>
    <property type="match status" value="1"/>
</dbReference>
<dbReference type="Gene3D" id="3.90.420.10">
    <property type="entry name" value="Oxidoreductase, molybdopterin-binding domain"/>
    <property type="match status" value="1"/>
</dbReference>
<name>A0A3B0SWS5_9ZZZZ</name>
<protein>
    <recommendedName>
        <fullName evidence="1">Oxidoreductase molybdopterin-binding domain-containing protein</fullName>
    </recommendedName>
</protein>
<proteinExistence type="predicted"/>
<dbReference type="PANTHER" id="PTHR43032">
    <property type="entry name" value="PROTEIN-METHIONINE-SULFOXIDE REDUCTASE"/>
    <property type="match status" value="1"/>
</dbReference>
<feature type="domain" description="Oxidoreductase molybdopterin-binding" evidence="1">
    <location>
        <begin position="37"/>
        <end position="183"/>
    </location>
</feature>